<reference evidence="1 2" key="1">
    <citation type="submission" date="2020-04" db="EMBL/GenBank/DDBJ databases">
        <authorList>
            <person name="Hogendoorn C."/>
        </authorList>
    </citation>
    <scope>NUCLEOTIDE SEQUENCE [LARGE SCALE GENOMIC DNA]</scope>
    <source>
        <strain evidence="1">COOX1</strain>
    </source>
</reference>
<name>A0A6F9EDH8_9BACL</name>
<dbReference type="AlphaFoldDB" id="A0A6F9EDH8"/>
<evidence type="ECO:0000313" key="1">
    <source>
        <dbReference type="EMBL" id="CAB3395485.1"/>
    </source>
</evidence>
<protein>
    <submittedName>
        <fullName evidence="1">Uncharacterized protein</fullName>
    </submittedName>
</protein>
<organism evidence="1 2">
    <name type="scientific">Kyrpidia spormannii</name>
    <dbReference type="NCBI Taxonomy" id="2055160"/>
    <lineage>
        <taxon>Bacteria</taxon>
        <taxon>Bacillati</taxon>
        <taxon>Bacillota</taxon>
        <taxon>Bacilli</taxon>
        <taxon>Bacillales</taxon>
        <taxon>Alicyclobacillaceae</taxon>
        <taxon>Kyrpidia</taxon>
    </lineage>
</organism>
<gene>
    <name evidence="1" type="ORF">COOX1_2936</name>
</gene>
<sequence>MLCYDSTQTFSRILGKLGGVKIIFRQLLNRDYTKSKFRELIAKSSLQKFRIEESAEPGLDVWLER</sequence>
<dbReference type="EMBL" id="LR792683">
    <property type="protein sequence ID" value="CAB3395485.1"/>
    <property type="molecule type" value="Genomic_DNA"/>
</dbReference>
<evidence type="ECO:0000313" key="2">
    <source>
        <dbReference type="Proteomes" id="UP000502196"/>
    </source>
</evidence>
<proteinExistence type="predicted"/>
<accession>A0A6F9EDH8</accession>
<dbReference type="Proteomes" id="UP000502196">
    <property type="component" value="Chromosome"/>
</dbReference>